<keyword evidence="3 6" id="KW-0378">Hydrolase</keyword>
<accession>A0A9D1AH82</accession>
<evidence type="ECO:0000259" key="7">
    <source>
        <dbReference type="Pfam" id="PF01979"/>
    </source>
</evidence>
<evidence type="ECO:0000256" key="5">
    <source>
        <dbReference type="ARBA" id="ARBA00047720"/>
    </source>
</evidence>
<evidence type="ECO:0000256" key="6">
    <source>
        <dbReference type="HAMAP-Rule" id="MF_01518"/>
    </source>
</evidence>
<dbReference type="Gene3D" id="3.20.20.140">
    <property type="entry name" value="Metal-dependent hydrolases"/>
    <property type="match status" value="1"/>
</dbReference>
<dbReference type="EMBL" id="DVHB01000106">
    <property type="protein sequence ID" value="HIR39949.1"/>
    <property type="molecule type" value="Genomic_DNA"/>
</dbReference>
<evidence type="ECO:0000256" key="3">
    <source>
        <dbReference type="ARBA" id="ARBA00022801"/>
    </source>
</evidence>
<dbReference type="Pfam" id="PF13382">
    <property type="entry name" value="Adenine_deam_C"/>
    <property type="match status" value="1"/>
</dbReference>
<dbReference type="SUPFAM" id="SSF51556">
    <property type="entry name" value="Metallo-dependent hydrolases"/>
    <property type="match status" value="1"/>
</dbReference>
<dbReference type="AlphaFoldDB" id="A0A9D1AH82"/>
<dbReference type="Pfam" id="PF01979">
    <property type="entry name" value="Amidohydro_1"/>
    <property type="match status" value="1"/>
</dbReference>
<evidence type="ECO:0000256" key="4">
    <source>
        <dbReference type="ARBA" id="ARBA00023211"/>
    </source>
</evidence>
<dbReference type="EC" id="3.5.4.2" evidence="2 6"/>
<dbReference type="InterPro" id="IPR032466">
    <property type="entry name" value="Metal_Hydrolase"/>
</dbReference>
<comment type="cofactor">
    <cofactor evidence="6">
        <name>Mn(2+)</name>
        <dbReference type="ChEBI" id="CHEBI:29035"/>
    </cofactor>
</comment>
<dbReference type="InterPro" id="IPR011059">
    <property type="entry name" value="Metal-dep_hydrolase_composite"/>
</dbReference>
<evidence type="ECO:0000313" key="10">
    <source>
        <dbReference type="Proteomes" id="UP000824179"/>
    </source>
</evidence>
<evidence type="ECO:0000256" key="1">
    <source>
        <dbReference type="ARBA" id="ARBA00006773"/>
    </source>
</evidence>
<protein>
    <recommendedName>
        <fullName evidence="2 6">Adenine deaminase</fullName>
        <shortName evidence="6">Adenase</shortName>
        <shortName evidence="6">Adenine aminase</shortName>
        <ecNumber evidence="2 6">3.5.4.2</ecNumber>
    </recommendedName>
</protein>
<comment type="catalytic activity">
    <reaction evidence="5 6">
        <text>adenine + H2O + H(+) = hypoxanthine + NH4(+)</text>
        <dbReference type="Rhea" id="RHEA:23688"/>
        <dbReference type="ChEBI" id="CHEBI:15377"/>
        <dbReference type="ChEBI" id="CHEBI:15378"/>
        <dbReference type="ChEBI" id="CHEBI:16708"/>
        <dbReference type="ChEBI" id="CHEBI:17368"/>
        <dbReference type="ChEBI" id="CHEBI:28938"/>
        <dbReference type="EC" id="3.5.4.2"/>
    </reaction>
</comment>
<dbReference type="NCBIfam" id="TIGR01178">
    <property type="entry name" value="ade"/>
    <property type="match status" value="1"/>
</dbReference>
<proteinExistence type="inferred from homology"/>
<dbReference type="InterPro" id="IPR026912">
    <property type="entry name" value="Adenine_deam_C"/>
</dbReference>
<evidence type="ECO:0000259" key="8">
    <source>
        <dbReference type="Pfam" id="PF13382"/>
    </source>
</evidence>
<comment type="similarity">
    <text evidence="1 6">Belongs to the metallo-dependent hydrolases superfamily. Adenine deaminase family.</text>
</comment>
<dbReference type="InterPro" id="IPR006680">
    <property type="entry name" value="Amidohydro-rel"/>
</dbReference>
<dbReference type="InterPro" id="IPR006679">
    <property type="entry name" value="Adenine_deam"/>
</dbReference>
<feature type="domain" description="Amidohydrolase-related" evidence="7">
    <location>
        <begin position="71"/>
        <end position="354"/>
    </location>
</feature>
<dbReference type="PANTHER" id="PTHR11113:SF2">
    <property type="entry name" value="ADENINE DEAMINASE"/>
    <property type="match status" value="1"/>
</dbReference>
<organism evidence="9 10">
    <name type="scientific">Candidatus Coproplasma stercoripullorum</name>
    <dbReference type="NCBI Taxonomy" id="2840751"/>
    <lineage>
        <taxon>Bacteria</taxon>
        <taxon>Bacillati</taxon>
        <taxon>Bacillota</taxon>
        <taxon>Clostridia</taxon>
        <taxon>Eubacteriales</taxon>
        <taxon>Candidatus Coproplasma</taxon>
    </lineage>
</organism>
<feature type="domain" description="Adenine deaminase C-terminal" evidence="8">
    <location>
        <begin position="405"/>
        <end position="570"/>
    </location>
</feature>
<keyword evidence="4 6" id="KW-0464">Manganese</keyword>
<dbReference type="GO" id="GO:0006146">
    <property type="term" value="P:adenine catabolic process"/>
    <property type="evidence" value="ECO:0007669"/>
    <property type="project" value="InterPro"/>
</dbReference>
<dbReference type="Gene3D" id="2.30.40.10">
    <property type="entry name" value="Urease, subunit C, domain 1"/>
    <property type="match status" value="1"/>
</dbReference>
<sequence length="578" mass="60646">MYKKQESLGALKSAADAAAGRIRADIVLKSAQFLNVFSAEVCRGDIAVYDGKIVGIGEYEGEQEYDCSGRIAVPGLIDSHVHIESTQLSPEEFASLAVPRGTTLVVADPHEIVNVCGLAGADYIREAAAHTPLEVKLMLPSCVPATPFETSGAVLDSEATSAALEGGGFFGLGEMMNYPAVAAGDDEVLKKLLAARRVGKVIDGHAPAMSGRSLNAYCVSGAHTDHECSAAQEAEEKLALGMYVLLREGSASHDLQNLAPAVTDRNFRRFTLCTDDRHADDLAIEGHMDHVLRTAVKSGISGEIAAVMCTLNAAECYGLKSKGAIAPGYDADIALFDDLVNFNCSAVFKGGRLVAERGKPLFSGRMALPQTVKDTVKVAPVSAENFTIKLKGARARAIELTAGSLVTKNTVCDVQSEGGDVILSGTDLTRLAVVERHFASGRIGLGLVKGYGLKGGAAATSVSHDSHNIIVIGDSKADMALAVEELKRIGGGMALSLSGNVQSVPLDIAGLMSSAAAAEHVARLKRLYAAARTAGVKEGVDPFMTLSFLALAVIPELRLTDRGLFDVTAFNFTDINVD</sequence>
<evidence type="ECO:0000256" key="2">
    <source>
        <dbReference type="ARBA" id="ARBA00012782"/>
    </source>
</evidence>
<reference evidence="9" key="2">
    <citation type="journal article" date="2021" name="PeerJ">
        <title>Extensive microbial diversity within the chicken gut microbiome revealed by metagenomics and culture.</title>
        <authorList>
            <person name="Gilroy R."/>
            <person name="Ravi A."/>
            <person name="Getino M."/>
            <person name="Pursley I."/>
            <person name="Horton D.L."/>
            <person name="Alikhan N.F."/>
            <person name="Baker D."/>
            <person name="Gharbi K."/>
            <person name="Hall N."/>
            <person name="Watson M."/>
            <person name="Adriaenssens E.M."/>
            <person name="Foster-Nyarko E."/>
            <person name="Jarju S."/>
            <person name="Secka A."/>
            <person name="Antonio M."/>
            <person name="Oren A."/>
            <person name="Chaudhuri R.R."/>
            <person name="La Ragione R."/>
            <person name="Hildebrand F."/>
            <person name="Pallen M.J."/>
        </authorList>
    </citation>
    <scope>NUCLEOTIDE SEQUENCE</scope>
    <source>
        <strain evidence="9">ChiW25-3613</strain>
    </source>
</reference>
<name>A0A9D1AH82_9FIRM</name>
<dbReference type="PANTHER" id="PTHR11113">
    <property type="entry name" value="N-ACETYLGLUCOSAMINE-6-PHOSPHATE DEACETYLASE"/>
    <property type="match status" value="1"/>
</dbReference>
<dbReference type="GO" id="GO:0000034">
    <property type="term" value="F:adenine deaminase activity"/>
    <property type="evidence" value="ECO:0007669"/>
    <property type="project" value="UniProtKB-UniRule"/>
</dbReference>
<dbReference type="Proteomes" id="UP000824179">
    <property type="component" value="Unassembled WGS sequence"/>
</dbReference>
<comment type="caution">
    <text evidence="9">The sequence shown here is derived from an EMBL/GenBank/DDBJ whole genome shotgun (WGS) entry which is preliminary data.</text>
</comment>
<gene>
    <name evidence="6 9" type="primary">ade</name>
    <name evidence="9" type="ORF">IAB90_06160</name>
</gene>
<dbReference type="SUPFAM" id="SSF51338">
    <property type="entry name" value="Composite domain of metallo-dependent hydrolases"/>
    <property type="match status" value="1"/>
</dbReference>
<reference evidence="9" key="1">
    <citation type="submission" date="2020-10" db="EMBL/GenBank/DDBJ databases">
        <authorList>
            <person name="Gilroy R."/>
        </authorList>
    </citation>
    <scope>NUCLEOTIDE SEQUENCE</scope>
    <source>
        <strain evidence="9">ChiW25-3613</strain>
    </source>
</reference>
<evidence type="ECO:0000313" key="9">
    <source>
        <dbReference type="EMBL" id="HIR39949.1"/>
    </source>
</evidence>
<dbReference type="CDD" id="cd01295">
    <property type="entry name" value="AdeC"/>
    <property type="match status" value="1"/>
</dbReference>
<dbReference type="HAMAP" id="MF_01518">
    <property type="entry name" value="Adenine_deamin"/>
    <property type="match status" value="1"/>
</dbReference>